<dbReference type="PRINTS" id="PR00508">
    <property type="entry name" value="S21N4MTFRASE"/>
</dbReference>
<sequence length="168" mass="19373">MILTLHDNIQFIYELVLGQMELEAFGIKYRLENGLRSFKVTSNLDVDKLAKRCAYFMKINGKLSDYHFIQNFNQKRSINQYLTHWFYPYKGKFHPQMIRAFCNIIGLEAGDLLLDPFVGSGTAALEAQLLGINFIGVDISPLCVLQSKVKVNSIYFLDKIVELRNNVR</sequence>
<proteinExistence type="predicted"/>
<protein>
    <recommendedName>
        <fullName evidence="3">DNA methylase N-4/N-6 domain-containing protein</fullName>
    </recommendedName>
</protein>
<organism evidence="4">
    <name type="scientific">marine sediment metagenome</name>
    <dbReference type="NCBI Taxonomy" id="412755"/>
    <lineage>
        <taxon>unclassified sequences</taxon>
        <taxon>metagenomes</taxon>
        <taxon>ecological metagenomes</taxon>
    </lineage>
</organism>
<dbReference type="GO" id="GO:0032259">
    <property type="term" value="P:methylation"/>
    <property type="evidence" value="ECO:0007669"/>
    <property type="project" value="UniProtKB-KW"/>
</dbReference>
<keyword evidence="1" id="KW-0489">Methyltransferase</keyword>
<dbReference type="InterPro" id="IPR002941">
    <property type="entry name" value="DNA_methylase_N4/N6"/>
</dbReference>
<name>X1B7F0_9ZZZZ</name>
<dbReference type="EMBL" id="BART01006683">
    <property type="protein sequence ID" value="GAG67931.1"/>
    <property type="molecule type" value="Genomic_DNA"/>
</dbReference>
<dbReference type="Pfam" id="PF01555">
    <property type="entry name" value="N6_N4_Mtase"/>
    <property type="match status" value="1"/>
</dbReference>
<keyword evidence="2" id="KW-0808">Transferase</keyword>
<dbReference type="GO" id="GO:0008170">
    <property type="term" value="F:N-methyltransferase activity"/>
    <property type="evidence" value="ECO:0007669"/>
    <property type="project" value="InterPro"/>
</dbReference>
<accession>X1B7F0</accession>
<dbReference type="InterPro" id="IPR001091">
    <property type="entry name" value="RM_Methyltransferase"/>
</dbReference>
<evidence type="ECO:0000256" key="2">
    <source>
        <dbReference type="ARBA" id="ARBA00022679"/>
    </source>
</evidence>
<dbReference type="AlphaFoldDB" id="X1B7F0"/>
<gene>
    <name evidence="4" type="ORF">S01H4_15242</name>
</gene>
<evidence type="ECO:0000313" key="4">
    <source>
        <dbReference type="EMBL" id="GAG67931.1"/>
    </source>
</evidence>
<dbReference type="Gene3D" id="3.40.50.150">
    <property type="entry name" value="Vaccinia Virus protein VP39"/>
    <property type="match status" value="1"/>
</dbReference>
<evidence type="ECO:0000256" key="1">
    <source>
        <dbReference type="ARBA" id="ARBA00022603"/>
    </source>
</evidence>
<comment type="caution">
    <text evidence="4">The sequence shown here is derived from an EMBL/GenBank/DDBJ whole genome shotgun (WGS) entry which is preliminary data.</text>
</comment>
<evidence type="ECO:0000259" key="3">
    <source>
        <dbReference type="Pfam" id="PF01555"/>
    </source>
</evidence>
<dbReference type="InterPro" id="IPR029063">
    <property type="entry name" value="SAM-dependent_MTases_sf"/>
</dbReference>
<feature type="domain" description="DNA methylase N-4/N-6" evidence="3">
    <location>
        <begin position="96"/>
        <end position="141"/>
    </location>
</feature>
<reference evidence="4" key="1">
    <citation type="journal article" date="2014" name="Front. Microbiol.">
        <title>High frequency of phylogenetically diverse reductive dehalogenase-homologous genes in deep subseafloor sedimentary metagenomes.</title>
        <authorList>
            <person name="Kawai M."/>
            <person name="Futagami T."/>
            <person name="Toyoda A."/>
            <person name="Takaki Y."/>
            <person name="Nishi S."/>
            <person name="Hori S."/>
            <person name="Arai W."/>
            <person name="Tsubouchi T."/>
            <person name="Morono Y."/>
            <person name="Uchiyama I."/>
            <person name="Ito T."/>
            <person name="Fujiyama A."/>
            <person name="Inagaki F."/>
            <person name="Takami H."/>
        </authorList>
    </citation>
    <scope>NUCLEOTIDE SEQUENCE</scope>
    <source>
        <strain evidence="4">Expedition CK06-06</strain>
    </source>
</reference>
<dbReference type="GO" id="GO:0003677">
    <property type="term" value="F:DNA binding"/>
    <property type="evidence" value="ECO:0007669"/>
    <property type="project" value="InterPro"/>
</dbReference>
<dbReference type="SUPFAM" id="SSF53335">
    <property type="entry name" value="S-adenosyl-L-methionine-dependent methyltransferases"/>
    <property type="match status" value="1"/>
</dbReference>
<feature type="non-terminal residue" evidence="4">
    <location>
        <position position="168"/>
    </location>
</feature>